<proteinExistence type="predicted"/>
<reference evidence="3" key="1">
    <citation type="journal article" date="2015" name="BMC Genomics">
        <title>Draft genome of a commonly misdiagnosed multidrug resistant pathogen Candida auris.</title>
        <authorList>
            <person name="Chatterjee S."/>
            <person name="Alampalli S.V."/>
            <person name="Nageshan R.K."/>
            <person name="Chettiar S.T."/>
            <person name="Joshi S."/>
            <person name="Tatu U.S."/>
        </authorList>
    </citation>
    <scope>NUCLEOTIDE SEQUENCE [LARGE SCALE GENOMIC DNA]</scope>
    <source>
        <strain evidence="3">6684</strain>
    </source>
</reference>
<organism evidence="2 3">
    <name type="scientific">Candidozyma auris</name>
    <name type="common">Yeast</name>
    <name type="synonym">Candida auris</name>
    <dbReference type="NCBI Taxonomy" id="498019"/>
    <lineage>
        <taxon>Eukaryota</taxon>
        <taxon>Fungi</taxon>
        <taxon>Dikarya</taxon>
        <taxon>Ascomycota</taxon>
        <taxon>Saccharomycotina</taxon>
        <taxon>Pichiomycetes</taxon>
        <taxon>Metschnikowiaceae</taxon>
        <taxon>Candidozyma</taxon>
    </lineage>
</organism>
<name>A0A0L0NYI9_CANAR</name>
<dbReference type="VEuPathDB" id="FungiDB:QG37_04681"/>
<keyword evidence="1" id="KW-0732">Signal</keyword>
<accession>A0A0L0NYI9</accession>
<evidence type="ECO:0000256" key="1">
    <source>
        <dbReference type="SAM" id="SignalP"/>
    </source>
</evidence>
<feature type="signal peptide" evidence="1">
    <location>
        <begin position="1"/>
        <end position="22"/>
    </location>
</feature>
<dbReference type="AlphaFoldDB" id="A0A0L0NYI9"/>
<comment type="caution">
    <text evidence="2">The sequence shown here is derived from an EMBL/GenBank/DDBJ whole genome shotgun (WGS) entry which is preliminary data.</text>
</comment>
<sequence length="62" mass="7487">MDALSILVGWVWWLLWVEVVEKMVAKMCVLGMLHPRGKHLVKQKREKRQKSTFRKNLKARWI</sequence>
<dbReference type="EMBL" id="LGST01000031">
    <property type="protein sequence ID" value="KND98770.1"/>
    <property type="molecule type" value="Genomic_DNA"/>
</dbReference>
<dbReference type="Proteomes" id="UP000037122">
    <property type="component" value="Unassembled WGS sequence"/>
</dbReference>
<evidence type="ECO:0000313" key="2">
    <source>
        <dbReference type="EMBL" id="KND98770.1"/>
    </source>
</evidence>
<gene>
    <name evidence="2" type="ORF">QG37_04681</name>
</gene>
<feature type="chain" id="PRO_5005545285" evidence="1">
    <location>
        <begin position="23"/>
        <end position="62"/>
    </location>
</feature>
<protein>
    <submittedName>
        <fullName evidence="2">Uncharacterized protein</fullName>
    </submittedName>
</protein>
<evidence type="ECO:0000313" key="3">
    <source>
        <dbReference type="Proteomes" id="UP000037122"/>
    </source>
</evidence>